<protein>
    <submittedName>
        <fullName evidence="15">Uncharacterized protein</fullName>
    </submittedName>
</protein>
<dbReference type="CDD" id="cd19049">
    <property type="entry name" value="LGIC_TM_anion"/>
    <property type="match status" value="1"/>
</dbReference>
<comment type="subcellular location">
    <subcellularLocation>
        <location evidence="2">Cell membrane</location>
    </subcellularLocation>
    <subcellularLocation>
        <location evidence="1">Membrane</location>
        <topology evidence="1">Multi-pass membrane protein</topology>
    </subcellularLocation>
</comment>
<evidence type="ECO:0000256" key="7">
    <source>
        <dbReference type="ARBA" id="ARBA00022989"/>
    </source>
</evidence>
<dbReference type="Proteomes" id="UP000887566">
    <property type="component" value="Unplaced"/>
</dbReference>
<dbReference type="InterPro" id="IPR006201">
    <property type="entry name" value="Neur_channel"/>
</dbReference>
<evidence type="ECO:0000256" key="2">
    <source>
        <dbReference type="ARBA" id="ARBA00004236"/>
    </source>
</evidence>
<reference evidence="15" key="1">
    <citation type="submission" date="2022-11" db="UniProtKB">
        <authorList>
            <consortium name="WormBaseParasite"/>
        </authorList>
    </citation>
    <scope>IDENTIFICATION</scope>
</reference>
<evidence type="ECO:0000313" key="14">
    <source>
        <dbReference type="Proteomes" id="UP000887566"/>
    </source>
</evidence>
<dbReference type="SUPFAM" id="SSF90112">
    <property type="entry name" value="Neurotransmitter-gated ion-channel transmembrane pore"/>
    <property type="match status" value="1"/>
</dbReference>
<dbReference type="PANTHER" id="PTHR18945">
    <property type="entry name" value="NEUROTRANSMITTER GATED ION CHANNEL"/>
    <property type="match status" value="1"/>
</dbReference>
<evidence type="ECO:0000256" key="9">
    <source>
        <dbReference type="ARBA" id="ARBA00023136"/>
    </source>
</evidence>
<dbReference type="GO" id="GO:0005230">
    <property type="term" value="F:extracellular ligand-gated monoatomic ion channel activity"/>
    <property type="evidence" value="ECO:0007669"/>
    <property type="project" value="InterPro"/>
</dbReference>
<dbReference type="InterPro" id="IPR018000">
    <property type="entry name" value="Neurotransmitter_ion_chnl_CS"/>
</dbReference>
<proteinExistence type="inferred from homology"/>
<evidence type="ECO:0000256" key="8">
    <source>
        <dbReference type="ARBA" id="ARBA00023065"/>
    </source>
</evidence>
<dbReference type="Gene3D" id="2.70.170.10">
    <property type="entry name" value="Neurotransmitter-gated ion-channel ligand-binding domain"/>
    <property type="match status" value="1"/>
</dbReference>
<keyword evidence="7 11" id="KW-1133">Transmembrane helix</keyword>
<dbReference type="AlphaFoldDB" id="A0A914VDS3"/>
<keyword evidence="9 11" id="KW-0472">Membrane</keyword>
<dbReference type="FunFam" id="2.70.170.10:FF:000034">
    <property type="entry name" value="Ligand-Gated ion Channel"/>
    <property type="match status" value="1"/>
</dbReference>
<feature type="transmembrane region" description="Helical" evidence="11">
    <location>
        <begin position="227"/>
        <end position="249"/>
    </location>
</feature>
<evidence type="ECO:0000259" key="12">
    <source>
        <dbReference type="Pfam" id="PF02931"/>
    </source>
</evidence>
<dbReference type="Gene3D" id="1.20.58.390">
    <property type="entry name" value="Neurotransmitter-gated ion-channel transmembrane domain"/>
    <property type="match status" value="1"/>
</dbReference>
<dbReference type="InterPro" id="IPR006029">
    <property type="entry name" value="Neurotrans-gated_channel_TM"/>
</dbReference>
<evidence type="ECO:0000256" key="1">
    <source>
        <dbReference type="ARBA" id="ARBA00004141"/>
    </source>
</evidence>
<dbReference type="PRINTS" id="PR00253">
    <property type="entry name" value="GABAARECEPTR"/>
</dbReference>
<dbReference type="WBParaSite" id="PSAMB.scaffold17552size1104.g37327.t1">
    <property type="protein sequence ID" value="PSAMB.scaffold17552size1104.g37327.t1"/>
    <property type="gene ID" value="PSAMB.scaffold17552size1104.g37327"/>
</dbReference>
<keyword evidence="14" id="KW-1185">Reference proteome</keyword>
<dbReference type="CDD" id="cd18990">
    <property type="entry name" value="LGIC_ECD_GABAAR"/>
    <property type="match status" value="1"/>
</dbReference>
<dbReference type="InterPro" id="IPR038050">
    <property type="entry name" value="Neuro_actylchol_rec"/>
</dbReference>
<keyword evidence="4" id="KW-1003">Cell membrane</keyword>
<evidence type="ECO:0000256" key="6">
    <source>
        <dbReference type="ARBA" id="ARBA00022729"/>
    </source>
</evidence>
<accession>A0A914VDS3</accession>
<dbReference type="GO" id="GO:0004888">
    <property type="term" value="F:transmembrane signaling receptor activity"/>
    <property type="evidence" value="ECO:0007669"/>
    <property type="project" value="InterPro"/>
</dbReference>
<dbReference type="InterPro" id="IPR036734">
    <property type="entry name" value="Neur_chan_lig-bd_sf"/>
</dbReference>
<name>A0A914VDS3_9BILA</name>
<dbReference type="InterPro" id="IPR006202">
    <property type="entry name" value="Neur_chan_lig-bd"/>
</dbReference>
<dbReference type="Pfam" id="PF02932">
    <property type="entry name" value="Neur_chan_memb"/>
    <property type="match status" value="1"/>
</dbReference>
<evidence type="ECO:0000259" key="13">
    <source>
        <dbReference type="Pfam" id="PF02932"/>
    </source>
</evidence>
<evidence type="ECO:0000256" key="11">
    <source>
        <dbReference type="RuleBase" id="RU000687"/>
    </source>
</evidence>
<comment type="similarity">
    <text evidence="11">Belongs to the ligand-gated ion channel (TC 1.A.9) family.</text>
</comment>
<dbReference type="PRINTS" id="PR00252">
    <property type="entry name" value="NRIONCHANNEL"/>
</dbReference>
<dbReference type="GO" id="GO:0005886">
    <property type="term" value="C:plasma membrane"/>
    <property type="evidence" value="ECO:0007669"/>
    <property type="project" value="UniProtKB-SubCell"/>
</dbReference>
<dbReference type="InterPro" id="IPR006028">
    <property type="entry name" value="GABAA/Glycine_rcpt"/>
</dbReference>
<keyword evidence="10 11" id="KW-0407">Ion channel</keyword>
<evidence type="ECO:0000256" key="5">
    <source>
        <dbReference type="ARBA" id="ARBA00022692"/>
    </source>
</evidence>
<feature type="transmembrane region" description="Helical" evidence="11">
    <location>
        <begin position="198"/>
        <end position="221"/>
    </location>
</feature>
<dbReference type="InterPro" id="IPR036719">
    <property type="entry name" value="Neuro-gated_channel_TM_sf"/>
</dbReference>
<feature type="domain" description="Neurotransmitter-gated ion-channel ligand-binding" evidence="12">
    <location>
        <begin position="2"/>
        <end position="196"/>
    </location>
</feature>
<keyword evidence="3 11" id="KW-0813">Transport</keyword>
<comment type="caution">
    <text evidence="11">Lacks conserved residue(s) required for the propagation of feature annotation.</text>
</comment>
<dbReference type="PROSITE" id="PS00236">
    <property type="entry name" value="NEUROTR_ION_CHANNEL"/>
    <property type="match status" value="1"/>
</dbReference>
<dbReference type="Pfam" id="PF02931">
    <property type="entry name" value="Neur_chan_LBD"/>
    <property type="match status" value="1"/>
</dbReference>
<keyword evidence="5 11" id="KW-0812">Transmembrane</keyword>
<keyword evidence="8 11" id="KW-0406">Ion transport</keyword>
<evidence type="ECO:0000313" key="15">
    <source>
        <dbReference type="WBParaSite" id="PSAMB.scaffold17552size1104.g37327.t1"/>
    </source>
</evidence>
<keyword evidence="6" id="KW-0732">Signal</keyword>
<organism evidence="14 15">
    <name type="scientific">Plectus sambesii</name>
    <dbReference type="NCBI Taxonomy" id="2011161"/>
    <lineage>
        <taxon>Eukaryota</taxon>
        <taxon>Metazoa</taxon>
        <taxon>Ecdysozoa</taxon>
        <taxon>Nematoda</taxon>
        <taxon>Chromadorea</taxon>
        <taxon>Plectida</taxon>
        <taxon>Plectina</taxon>
        <taxon>Plectoidea</taxon>
        <taxon>Plectidae</taxon>
        <taxon>Plectus</taxon>
    </lineage>
</organism>
<sequence>MQNYSSNLVPDPPVNVQVEITIQDISLISELTSSFVIDFWMSAIFADRRLRYDHLAPCKSNLSLDHNMESRLWTPNLCIVNSKSTEIHSSPKPNILLMIFANGTVWVNYRVRVTAPCEMHLANFPLDVQTCSLVFESYSYNTAEVTLDWLPEAVTMIKNDFKLPDFALKDVKHGKTTEMYSAGMWHQLQVTLSFQRLYGFYILQMYLPTYISVFISWIAFWVDTKALPARITLGVSSLMALTFQFGNIVRGLPRVSYIKAIDI</sequence>
<feature type="domain" description="Neurotransmitter-gated ion-channel transmembrane" evidence="13">
    <location>
        <begin position="205"/>
        <end position="263"/>
    </location>
</feature>
<evidence type="ECO:0000256" key="3">
    <source>
        <dbReference type="ARBA" id="ARBA00022448"/>
    </source>
</evidence>
<dbReference type="SUPFAM" id="SSF63712">
    <property type="entry name" value="Nicotinic receptor ligand binding domain-like"/>
    <property type="match status" value="1"/>
</dbReference>
<evidence type="ECO:0000256" key="4">
    <source>
        <dbReference type="ARBA" id="ARBA00022475"/>
    </source>
</evidence>
<evidence type="ECO:0000256" key="10">
    <source>
        <dbReference type="ARBA" id="ARBA00023303"/>
    </source>
</evidence>